<dbReference type="GO" id="GO:0005737">
    <property type="term" value="C:cytoplasm"/>
    <property type="evidence" value="ECO:0007669"/>
    <property type="project" value="UniProtKB-SubCell"/>
</dbReference>
<dbReference type="Pfam" id="PF05043">
    <property type="entry name" value="Mga"/>
    <property type="match status" value="1"/>
</dbReference>
<dbReference type="GO" id="GO:0008982">
    <property type="term" value="F:protein-N(PI)-phosphohistidine-sugar phosphotransferase activity"/>
    <property type="evidence" value="ECO:0007669"/>
    <property type="project" value="InterPro"/>
</dbReference>
<comment type="caution">
    <text evidence="15">The sequence shown here is derived from an EMBL/GenBank/DDBJ whole genome shotgun (WGS) entry which is preliminary data.</text>
</comment>
<dbReference type="InterPro" id="IPR016152">
    <property type="entry name" value="PTrfase/Anion_transptr"/>
</dbReference>
<keyword evidence="7" id="KW-0418">Kinase</keyword>
<dbReference type="GO" id="GO:0016301">
    <property type="term" value="F:kinase activity"/>
    <property type="evidence" value="ECO:0007669"/>
    <property type="project" value="UniProtKB-KW"/>
</dbReference>
<evidence type="ECO:0000256" key="1">
    <source>
        <dbReference type="ARBA" id="ARBA00004496"/>
    </source>
</evidence>
<dbReference type="EMBL" id="RBVX01000035">
    <property type="protein sequence ID" value="RSL30552.1"/>
    <property type="molecule type" value="Genomic_DNA"/>
</dbReference>
<comment type="subcellular location">
    <subcellularLocation>
        <location evidence="1">Cytoplasm</location>
    </subcellularLocation>
</comment>
<keyword evidence="5" id="KW-0808">Transferase</keyword>
<accession>A0A428MWN4</accession>
<name>A0A428MWN4_9BACI</name>
<evidence type="ECO:0000256" key="8">
    <source>
        <dbReference type="ARBA" id="ARBA00023159"/>
    </source>
</evidence>
<dbReference type="InterPro" id="IPR051351">
    <property type="entry name" value="Ascorbate-PTS_EIIA_comp"/>
</dbReference>
<keyword evidence="2" id="KW-0813">Transport</keyword>
<dbReference type="GO" id="GO:0009401">
    <property type="term" value="P:phosphoenolpyruvate-dependent sugar phosphotransferase system"/>
    <property type="evidence" value="ECO:0007669"/>
    <property type="project" value="UniProtKB-KW"/>
</dbReference>
<dbReference type="Pfam" id="PF00874">
    <property type="entry name" value="PRD"/>
    <property type="match status" value="1"/>
</dbReference>
<evidence type="ECO:0000256" key="7">
    <source>
        <dbReference type="ARBA" id="ARBA00022777"/>
    </source>
</evidence>
<dbReference type="InterPro" id="IPR011608">
    <property type="entry name" value="PRD"/>
</dbReference>
<evidence type="ECO:0000259" key="12">
    <source>
        <dbReference type="PROSITE" id="PS51094"/>
    </source>
</evidence>
<dbReference type="InterPro" id="IPR036634">
    <property type="entry name" value="PRD_sf"/>
</dbReference>
<dbReference type="Gene3D" id="1.10.10.10">
    <property type="entry name" value="Winged helix-like DNA-binding domain superfamily/Winged helix DNA-binding domain"/>
    <property type="match status" value="1"/>
</dbReference>
<protein>
    <recommendedName>
        <fullName evidence="10">Ascorbate-specific PTS system EIIA component</fullName>
    </recommendedName>
    <alternativeName>
        <fullName evidence="11">Ascorbate-specific phosphotransferase enzyme IIA component</fullName>
    </alternativeName>
</protein>
<keyword evidence="6" id="KW-0598">Phosphotransferase system</keyword>
<evidence type="ECO:0000256" key="9">
    <source>
        <dbReference type="ARBA" id="ARBA00037387"/>
    </source>
</evidence>
<dbReference type="InterPro" id="IPR013011">
    <property type="entry name" value="PTS_EIIB_2"/>
</dbReference>
<dbReference type="PANTHER" id="PTHR36203">
    <property type="entry name" value="ASCORBATE-SPECIFIC PTS SYSTEM EIIA COMPONENT"/>
    <property type="match status" value="1"/>
</dbReference>
<dbReference type="AlphaFoldDB" id="A0A428MWN4"/>
<dbReference type="Gene3D" id="3.40.930.10">
    <property type="entry name" value="Mannitol-specific EII, Chain A"/>
    <property type="match status" value="1"/>
</dbReference>
<keyword evidence="3" id="KW-0963">Cytoplasm</keyword>
<keyword evidence="8" id="KW-0010">Activator</keyword>
<dbReference type="InterPro" id="IPR007737">
    <property type="entry name" value="Mga_HTH"/>
</dbReference>
<evidence type="ECO:0000313" key="16">
    <source>
        <dbReference type="Proteomes" id="UP000275076"/>
    </source>
</evidence>
<dbReference type="CDD" id="cd00211">
    <property type="entry name" value="PTS_IIA_fru"/>
    <property type="match status" value="1"/>
</dbReference>
<dbReference type="PANTHER" id="PTHR36203:SF1">
    <property type="entry name" value="ASCORBATE-SPECIFIC PTS SYSTEM EIIA COMPONENT"/>
    <property type="match status" value="1"/>
</dbReference>
<evidence type="ECO:0000256" key="4">
    <source>
        <dbReference type="ARBA" id="ARBA00022553"/>
    </source>
</evidence>
<dbReference type="SUPFAM" id="SSF63520">
    <property type="entry name" value="PTS-regulatory domain, PRD"/>
    <property type="match status" value="2"/>
</dbReference>
<evidence type="ECO:0000256" key="10">
    <source>
        <dbReference type="ARBA" id="ARBA00041175"/>
    </source>
</evidence>
<comment type="function">
    <text evidence="9">The phosphoenolpyruvate-dependent sugar phosphotransferase system (sugar PTS), a major carbohydrate active transport system, catalyzes the phosphorylation of incoming sugar substrates concomitantly with their translocation across the cell membrane. The enzyme II UlaABC PTS system is involved in ascorbate transport.</text>
</comment>
<dbReference type="PROSITE" id="PS51372">
    <property type="entry name" value="PRD_2"/>
    <property type="match status" value="2"/>
</dbReference>
<dbReference type="Pfam" id="PF00359">
    <property type="entry name" value="PTS_EIIA_2"/>
    <property type="match status" value="1"/>
</dbReference>
<evidence type="ECO:0000259" key="13">
    <source>
        <dbReference type="PROSITE" id="PS51099"/>
    </source>
</evidence>
<sequence length="684" mass="80249">MQLDQRSSDLLNEIIKKPGLKSKDLESKYVLNRRQLKYSFDKINDWLKTKNLPKIERTKQGLFIVDPIVSSALLDEDQEYSDDNILSEREREDLLIFLLLSKQEEFSLVHFTSTLDVSKNTVLSDLRKVQERLTAYQLEITYTRREGYELSGKEFSVRKLLINTVHRIMERANGMWRILEMGELDKSDIQTFHDKIQNIEQTLQLKFTDEKIETMPYVLSLLLRRMKQSRFIDPFYIHYEELMDTKEWKATEEILENQPDVPMEERLFITLHLLTANVYWAEDLTEESIPELLNTLQEVLHQFEKRSCIYLHNKEQLLHRLLLHVKPAYYRVKYKLTEMNEWHHTVSEEFQELHHLVKQSTGPLRELIGEVIPDSETAYLTMLIGGWLTKQGDSIHHKTKALVVCPHGVSVSRLLLGELKELFPELVFLDALSVRDFRKYDLEYDVVFSPVFVHTEAKLFIVSKILNPSEKQRLRQQVMSELHGYTPEHLSVDYILEIIHKHVDISQSEALAQELDRYLHKDVRPIAPDPSIDRKPHLYEIVTQDRMTLLPEAQSWEEALRKASDPLLLDDSITENYVNEMLTQTDPYIVLGNNVAIPHANPEKGVKNLAISFLRLKESIDFDTNHEVQFIFIIAALDKHHHLQALRQIMKLSQHPEDIKAIEQASTKQDIQTVLQQYAYNEPT</sequence>
<feature type="domain" description="PTS EIIB type-2" evidence="13">
    <location>
        <begin position="399"/>
        <end position="486"/>
    </location>
</feature>
<dbReference type="SUPFAM" id="SSF55804">
    <property type="entry name" value="Phoshotransferase/anion transport protein"/>
    <property type="match status" value="1"/>
</dbReference>
<evidence type="ECO:0000256" key="3">
    <source>
        <dbReference type="ARBA" id="ARBA00022490"/>
    </source>
</evidence>
<dbReference type="PROSITE" id="PS51094">
    <property type="entry name" value="PTS_EIIA_TYPE_2"/>
    <property type="match status" value="1"/>
</dbReference>
<dbReference type="RefSeq" id="WP_125560338.1">
    <property type="nucleotide sequence ID" value="NZ_RBVX01000035.1"/>
</dbReference>
<organism evidence="15 16">
    <name type="scientific">Salibacterium salarium</name>
    <dbReference type="NCBI Taxonomy" id="284579"/>
    <lineage>
        <taxon>Bacteria</taxon>
        <taxon>Bacillati</taxon>
        <taxon>Bacillota</taxon>
        <taxon>Bacilli</taxon>
        <taxon>Bacillales</taxon>
        <taxon>Bacillaceae</taxon>
    </lineage>
</organism>
<reference evidence="15 16" key="1">
    <citation type="submission" date="2018-10" db="EMBL/GenBank/DDBJ databases">
        <title>Draft genome sequence of Bacillus salarius IM0101, isolated from a hypersaline soil in Inner Mongolia, China.</title>
        <authorList>
            <person name="Yamprayoonswat W."/>
            <person name="Boonvisut S."/>
            <person name="Jumpathong W."/>
            <person name="Sittihan S."/>
            <person name="Ruangsuj P."/>
            <person name="Wanthongcharoen S."/>
            <person name="Thongpramul N."/>
            <person name="Pimmason S."/>
            <person name="Yu B."/>
            <person name="Yasawong M."/>
        </authorList>
    </citation>
    <scope>NUCLEOTIDE SEQUENCE [LARGE SCALE GENOMIC DNA]</scope>
    <source>
        <strain evidence="15 16">IM0101</strain>
    </source>
</reference>
<feature type="domain" description="PTS EIIA type-2" evidence="12">
    <location>
        <begin position="540"/>
        <end position="678"/>
    </location>
</feature>
<dbReference type="InterPro" id="IPR002178">
    <property type="entry name" value="PTS_EIIA_type-2_dom"/>
</dbReference>
<dbReference type="CDD" id="cd05568">
    <property type="entry name" value="PTS_IIB_bgl_like"/>
    <property type="match status" value="1"/>
</dbReference>
<dbReference type="GO" id="GO:0006355">
    <property type="term" value="P:regulation of DNA-templated transcription"/>
    <property type="evidence" value="ECO:0007669"/>
    <property type="project" value="InterPro"/>
</dbReference>
<dbReference type="Proteomes" id="UP000275076">
    <property type="component" value="Unassembled WGS sequence"/>
</dbReference>
<evidence type="ECO:0000313" key="15">
    <source>
        <dbReference type="EMBL" id="RSL30552.1"/>
    </source>
</evidence>
<evidence type="ECO:0000259" key="14">
    <source>
        <dbReference type="PROSITE" id="PS51372"/>
    </source>
</evidence>
<keyword evidence="4" id="KW-0597">Phosphoprotein</keyword>
<evidence type="ECO:0000256" key="11">
    <source>
        <dbReference type="ARBA" id="ARBA00042072"/>
    </source>
</evidence>
<evidence type="ECO:0000256" key="6">
    <source>
        <dbReference type="ARBA" id="ARBA00022683"/>
    </source>
</evidence>
<dbReference type="InterPro" id="IPR036388">
    <property type="entry name" value="WH-like_DNA-bd_sf"/>
</dbReference>
<evidence type="ECO:0000256" key="5">
    <source>
        <dbReference type="ARBA" id="ARBA00022679"/>
    </source>
</evidence>
<gene>
    <name evidence="15" type="ORF">D7Z54_25290</name>
</gene>
<evidence type="ECO:0000256" key="2">
    <source>
        <dbReference type="ARBA" id="ARBA00022448"/>
    </source>
</evidence>
<keyword evidence="16" id="KW-1185">Reference proteome</keyword>
<feature type="domain" description="PRD" evidence="14">
    <location>
        <begin position="287"/>
        <end position="394"/>
    </location>
</feature>
<dbReference type="OrthoDB" id="369398at2"/>
<dbReference type="Gene3D" id="1.10.1790.10">
    <property type="entry name" value="PRD domain"/>
    <property type="match status" value="1"/>
</dbReference>
<proteinExistence type="predicted"/>
<dbReference type="PROSITE" id="PS51099">
    <property type="entry name" value="PTS_EIIB_TYPE_2"/>
    <property type="match status" value="1"/>
</dbReference>
<feature type="domain" description="PRD" evidence="14">
    <location>
        <begin position="183"/>
        <end position="283"/>
    </location>
</feature>